<accession>A0A2U2CCN9</accession>
<reference evidence="1 2" key="1">
    <citation type="submission" date="2018-05" db="EMBL/GenBank/DDBJ databases">
        <title>Pararhodobacter marina sp. nov., isolated from deep-sea water of the Indian Ocean.</title>
        <authorList>
            <person name="Lai Q.Sr."/>
            <person name="Liu X."/>
            <person name="Shao Z."/>
        </authorList>
    </citation>
    <scope>NUCLEOTIDE SEQUENCE [LARGE SCALE GENOMIC DNA]</scope>
    <source>
        <strain evidence="1 2">CIC4N-9</strain>
    </source>
</reference>
<dbReference type="PROSITE" id="PS51318">
    <property type="entry name" value="TAT"/>
    <property type="match status" value="1"/>
</dbReference>
<keyword evidence="2" id="KW-1185">Reference proteome</keyword>
<evidence type="ECO:0000313" key="2">
    <source>
        <dbReference type="Proteomes" id="UP000244940"/>
    </source>
</evidence>
<sequence length="229" mass="24767">MPRHGSSICRRGAIIWAATPRRTSLTHTPISDPTRRALLAGFAAAAALPLIPTPARALSQGEASQLIGEVMAEVQGIINSGGSESQMIARFENLFSRYADVPVIARSALGPPARAATPAQLSAFTDAFRSYLARKYGRQFRSFIGASTQVEGARQVQTVIEVRSTMLMRGEAPFTVLWHVSDRSGRPLFVNIIIDGVNVLAAERQEIGTLLERRGGNIDAMIEDLRRAG</sequence>
<dbReference type="PANTHER" id="PTHR36573">
    <property type="entry name" value="INTERMEMBRANE PHOSPHOLIPID TRANSPORT SYSTEM BINDING PROTEIN MLAC"/>
    <property type="match status" value="1"/>
</dbReference>
<dbReference type="InterPro" id="IPR008869">
    <property type="entry name" value="MlaC/ttg2D"/>
</dbReference>
<dbReference type="InterPro" id="IPR042245">
    <property type="entry name" value="Tgt2/MlaC_sf"/>
</dbReference>
<dbReference type="InterPro" id="IPR006311">
    <property type="entry name" value="TAT_signal"/>
</dbReference>
<comment type="caution">
    <text evidence="1">The sequence shown here is derived from an EMBL/GenBank/DDBJ whole genome shotgun (WGS) entry which is preliminary data.</text>
</comment>
<dbReference type="EMBL" id="QEYD01000004">
    <property type="protein sequence ID" value="PWE29612.1"/>
    <property type="molecule type" value="Genomic_DNA"/>
</dbReference>
<dbReference type="Pfam" id="PF05494">
    <property type="entry name" value="MlaC"/>
    <property type="match status" value="1"/>
</dbReference>
<name>A0A2U2CCN9_9RHOB</name>
<dbReference type="PANTHER" id="PTHR36573:SF1">
    <property type="entry name" value="INTERMEMBRANE PHOSPHOLIPID TRANSPORT SYSTEM BINDING PROTEIN MLAC"/>
    <property type="match status" value="1"/>
</dbReference>
<dbReference type="OrthoDB" id="7839352at2"/>
<organism evidence="1 2">
    <name type="scientific">Pararhodobacter marinus</name>
    <dbReference type="NCBI Taxonomy" id="2184063"/>
    <lineage>
        <taxon>Bacteria</taxon>
        <taxon>Pseudomonadati</taxon>
        <taxon>Pseudomonadota</taxon>
        <taxon>Alphaproteobacteria</taxon>
        <taxon>Rhodobacterales</taxon>
        <taxon>Paracoccaceae</taxon>
        <taxon>Pararhodobacter</taxon>
    </lineage>
</organism>
<dbReference type="Gene3D" id="3.10.450.710">
    <property type="entry name" value="Tgt2/MlaC"/>
    <property type="match status" value="1"/>
</dbReference>
<proteinExistence type="predicted"/>
<gene>
    <name evidence="1" type="ORF">C4N9_07660</name>
</gene>
<dbReference type="AlphaFoldDB" id="A0A2U2CCN9"/>
<evidence type="ECO:0000313" key="1">
    <source>
        <dbReference type="EMBL" id="PWE29612.1"/>
    </source>
</evidence>
<dbReference type="Proteomes" id="UP000244940">
    <property type="component" value="Unassembled WGS sequence"/>
</dbReference>
<protein>
    <submittedName>
        <fullName evidence="1">ABC transporter</fullName>
    </submittedName>
</protein>